<reference evidence="3" key="1">
    <citation type="journal article" date="2019" name="Int. J. Syst. Evol. Microbiol.">
        <title>The Global Catalogue of Microorganisms (GCM) 10K type strain sequencing project: providing services to taxonomists for standard genome sequencing and annotation.</title>
        <authorList>
            <consortium name="The Broad Institute Genomics Platform"/>
            <consortium name="The Broad Institute Genome Sequencing Center for Infectious Disease"/>
            <person name="Wu L."/>
            <person name="Ma J."/>
        </authorList>
    </citation>
    <scope>NUCLEOTIDE SEQUENCE [LARGE SCALE GENOMIC DNA]</scope>
    <source>
        <strain evidence="3">CCUG 42722</strain>
    </source>
</reference>
<feature type="transmembrane region" description="Helical" evidence="1">
    <location>
        <begin position="64"/>
        <end position="84"/>
    </location>
</feature>
<dbReference type="Proteomes" id="UP001596011">
    <property type="component" value="Unassembled WGS sequence"/>
</dbReference>
<comment type="caution">
    <text evidence="2">The sequence shown here is derived from an EMBL/GenBank/DDBJ whole genome shotgun (WGS) entry which is preliminary data.</text>
</comment>
<dbReference type="RefSeq" id="WP_377136875.1">
    <property type="nucleotide sequence ID" value="NZ_JBHSFI010000005.1"/>
</dbReference>
<gene>
    <name evidence="2" type="ORF">ACFO6V_15980</name>
</gene>
<accession>A0ABV9HKT1</accession>
<keyword evidence="1" id="KW-0472">Membrane</keyword>
<keyword evidence="3" id="KW-1185">Reference proteome</keyword>
<evidence type="ECO:0000256" key="1">
    <source>
        <dbReference type="SAM" id="Phobius"/>
    </source>
</evidence>
<proteinExistence type="predicted"/>
<evidence type="ECO:0000313" key="3">
    <source>
        <dbReference type="Proteomes" id="UP001596011"/>
    </source>
</evidence>
<name>A0ABV9HKT1_9MICO</name>
<feature type="transmembrane region" description="Helical" evidence="1">
    <location>
        <begin position="21"/>
        <end position="44"/>
    </location>
</feature>
<keyword evidence="1" id="KW-1133">Transmembrane helix</keyword>
<protein>
    <submittedName>
        <fullName evidence="2">Uncharacterized protein</fullName>
    </submittedName>
</protein>
<dbReference type="EMBL" id="JBHSFI010000005">
    <property type="protein sequence ID" value="MFC4629746.1"/>
    <property type="molecule type" value="Genomic_DNA"/>
</dbReference>
<sequence length="100" mass="11040">MSSAAKDRWSDGGDLRLARRIVIMWVIFAVVAWAGAALASFAWWVAQAGNYQDNWRGFNADDGFPWIFVIVCVVAGVCCLPVALTQRARVRHLEQGSQNG</sequence>
<organism evidence="2 3">
    <name type="scientific">Promicromonospora alba</name>
    <dbReference type="NCBI Taxonomy" id="1616110"/>
    <lineage>
        <taxon>Bacteria</taxon>
        <taxon>Bacillati</taxon>
        <taxon>Actinomycetota</taxon>
        <taxon>Actinomycetes</taxon>
        <taxon>Micrococcales</taxon>
        <taxon>Promicromonosporaceae</taxon>
        <taxon>Promicromonospora</taxon>
    </lineage>
</organism>
<keyword evidence="1" id="KW-0812">Transmembrane</keyword>
<evidence type="ECO:0000313" key="2">
    <source>
        <dbReference type="EMBL" id="MFC4629746.1"/>
    </source>
</evidence>